<dbReference type="PANTHER" id="PTHR47424:SF3">
    <property type="entry name" value="REGULATORY PROTEIN GAL4"/>
    <property type="match status" value="1"/>
</dbReference>
<reference evidence="7 8" key="1">
    <citation type="submission" date="2023-08" db="EMBL/GenBank/DDBJ databases">
        <title>Black Yeasts Isolated from many extreme environments.</title>
        <authorList>
            <person name="Coleine C."/>
            <person name="Stajich J.E."/>
            <person name="Selbmann L."/>
        </authorList>
    </citation>
    <scope>NUCLEOTIDE SEQUENCE [LARGE SCALE GENOMIC DNA]</scope>
    <source>
        <strain evidence="7 8">CCFEE 6328</strain>
    </source>
</reference>
<evidence type="ECO:0000256" key="4">
    <source>
        <dbReference type="ARBA" id="ARBA00023242"/>
    </source>
</evidence>
<dbReference type="CDD" id="cd12148">
    <property type="entry name" value="fungal_TF_MHR"/>
    <property type="match status" value="1"/>
</dbReference>
<evidence type="ECO:0000256" key="3">
    <source>
        <dbReference type="ARBA" id="ARBA00023163"/>
    </source>
</evidence>
<evidence type="ECO:0000313" key="7">
    <source>
        <dbReference type="EMBL" id="KAK5062065.1"/>
    </source>
</evidence>
<evidence type="ECO:0000256" key="2">
    <source>
        <dbReference type="ARBA" id="ARBA00023125"/>
    </source>
</evidence>
<feature type="region of interest" description="Disordered" evidence="5">
    <location>
        <begin position="523"/>
        <end position="548"/>
    </location>
</feature>
<proteinExistence type="predicted"/>
<dbReference type="Pfam" id="PF04082">
    <property type="entry name" value="Fungal_trans"/>
    <property type="match status" value="1"/>
</dbReference>
<keyword evidence="4" id="KW-0539">Nucleus</keyword>
<evidence type="ECO:0000313" key="8">
    <source>
        <dbReference type="Proteomes" id="UP001345691"/>
    </source>
</evidence>
<gene>
    <name evidence="7" type="ORF">LTR69_004422</name>
</gene>
<dbReference type="InterPro" id="IPR007219">
    <property type="entry name" value="XnlR_reg_dom"/>
</dbReference>
<comment type="caution">
    <text evidence="7">The sequence shown here is derived from an EMBL/GenBank/DDBJ whole genome shotgun (WGS) entry which is preliminary data.</text>
</comment>
<accession>A0ABR0JDT0</accession>
<dbReference type="SMART" id="SM00906">
    <property type="entry name" value="Fungal_trans"/>
    <property type="match status" value="1"/>
</dbReference>
<name>A0ABR0JDT0_9EURO</name>
<evidence type="ECO:0000256" key="5">
    <source>
        <dbReference type="SAM" id="MobiDB-lite"/>
    </source>
</evidence>
<protein>
    <recommendedName>
        <fullName evidence="6">Xylanolytic transcriptional activator regulatory domain-containing protein</fullName>
    </recommendedName>
</protein>
<keyword evidence="1" id="KW-0805">Transcription regulation</keyword>
<dbReference type="EMBL" id="JAVRRF010000008">
    <property type="protein sequence ID" value="KAK5062065.1"/>
    <property type="molecule type" value="Genomic_DNA"/>
</dbReference>
<keyword evidence="2" id="KW-0238">DNA-binding</keyword>
<evidence type="ECO:0000259" key="6">
    <source>
        <dbReference type="SMART" id="SM00906"/>
    </source>
</evidence>
<sequence length="579" mass="65481">MLTESKDETSVHTIVRDVVLGSNAIPSVNESVESCKVFSSPQKRARRETVIRRSNELDSDNFILPPFVLAKELLDNFFTYVHPLWPILHEPGFRKEFAAAYRDSTQLTTAWRAILNLVFAFGCDYLDMTLKEAFEMAHTFHDRGADLILSVCFEQSTVQIVQALFLLTAHLQSDLKMNKCWLSIGCLVRTAQGLRMNQDPCNWDISLVDQEIRKRLWWGIYCLDRFVSLKQGQSPTLLSENMPPVGVPLTSHTSMTAEDDSMLPELLQRPSPIHLFNAMVQLSHMAEAIPVSTFAATQELAENYISRPDGQLELDEVQLSLQLAQVGEQEAKLAAWRRNLPDHLQREMSGADQDLRRQYLILYLRYLHIRLLIHRHMFSMVVRQGNRKVIMPSPGYLRSMITASVMQCAECATQTVSMITTNEDARAIGPWWCNIQLMFTALGTLLAIHASGNLFPEIDTVAIAASINDASNSMRQLSSVSGLMASCYKYFESLRRRMVKVGRENKPQEDRVAARPSMYVADDSNHETDQLPQDPQANGAANDISISPETDCVGSLDEDWTRLFLEPLLPDFTSDVFNT</sequence>
<dbReference type="InterPro" id="IPR051127">
    <property type="entry name" value="Fungal_SecMet_Regulators"/>
</dbReference>
<organism evidence="7 8">
    <name type="scientific">Exophiala sideris</name>
    <dbReference type="NCBI Taxonomy" id="1016849"/>
    <lineage>
        <taxon>Eukaryota</taxon>
        <taxon>Fungi</taxon>
        <taxon>Dikarya</taxon>
        <taxon>Ascomycota</taxon>
        <taxon>Pezizomycotina</taxon>
        <taxon>Eurotiomycetes</taxon>
        <taxon>Chaetothyriomycetidae</taxon>
        <taxon>Chaetothyriales</taxon>
        <taxon>Herpotrichiellaceae</taxon>
        <taxon>Exophiala</taxon>
    </lineage>
</organism>
<evidence type="ECO:0000256" key="1">
    <source>
        <dbReference type="ARBA" id="ARBA00023015"/>
    </source>
</evidence>
<keyword evidence="3" id="KW-0804">Transcription</keyword>
<dbReference type="Proteomes" id="UP001345691">
    <property type="component" value="Unassembled WGS sequence"/>
</dbReference>
<dbReference type="PANTHER" id="PTHR47424">
    <property type="entry name" value="REGULATORY PROTEIN GAL4"/>
    <property type="match status" value="1"/>
</dbReference>
<feature type="domain" description="Xylanolytic transcriptional activator regulatory" evidence="6">
    <location>
        <begin position="180"/>
        <end position="254"/>
    </location>
</feature>
<keyword evidence="8" id="KW-1185">Reference proteome</keyword>